<dbReference type="RefSeq" id="WP_274942082.1">
    <property type="nucleotide sequence ID" value="NZ_JANWOI010000001.1"/>
</dbReference>
<dbReference type="AlphaFoldDB" id="A0A9X3TUP0"/>
<evidence type="ECO:0000256" key="3">
    <source>
        <dbReference type="ARBA" id="ARBA00022927"/>
    </source>
</evidence>
<dbReference type="Pfam" id="PF02556">
    <property type="entry name" value="SecB"/>
    <property type="match status" value="1"/>
</dbReference>
<dbReference type="SUPFAM" id="SSF54611">
    <property type="entry name" value="SecB-like"/>
    <property type="match status" value="1"/>
</dbReference>
<comment type="function">
    <text evidence="6">One of the proteins required for the normal export of preproteins out of the cell cytoplasm. It is a molecular chaperone that binds to a subset of precursor proteins, maintaining them in a translocation-competent state. It also specifically binds to its receptor SecA.</text>
</comment>
<dbReference type="NCBIfam" id="NF004392">
    <property type="entry name" value="PRK05751.1-3"/>
    <property type="match status" value="1"/>
</dbReference>
<evidence type="ECO:0000256" key="4">
    <source>
        <dbReference type="ARBA" id="ARBA00023010"/>
    </source>
</evidence>
<dbReference type="GO" id="GO:0005737">
    <property type="term" value="C:cytoplasm"/>
    <property type="evidence" value="ECO:0007669"/>
    <property type="project" value="UniProtKB-SubCell"/>
</dbReference>
<dbReference type="HAMAP" id="MF_00821">
    <property type="entry name" value="SecB"/>
    <property type="match status" value="1"/>
</dbReference>
<dbReference type="PANTHER" id="PTHR36918">
    <property type="match status" value="1"/>
</dbReference>
<dbReference type="GO" id="GO:0006457">
    <property type="term" value="P:protein folding"/>
    <property type="evidence" value="ECO:0007669"/>
    <property type="project" value="UniProtKB-UniRule"/>
</dbReference>
<keyword evidence="2 6" id="KW-0813">Transport</keyword>
<dbReference type="GO" id="GO:0015031">
    <property type="term" value="P:protein transport"/>
    <property type="evidence" value="ECO:0007669"/>
    <property type="project" value="UniProtKB-UniRule"/>
</dbReference>
<sequence length="177" mass="19324">MSEDTTNGSGAQPAVGETADDQLIQVGVLAQYVKDLSFENPGAPASLQKLGEVKPQIDVGVNVNARRVADDRFEVDLQITAKALQDNDPAFLVELLYSGIFAAVNMPDEALQPFLLIECPRILFPFARRIIADVTRDGGFPPLLLEPIDFATLYRQHLAQAQAEAQKEVEGHPNQIN</sequence>
<dbReference type="Proteomes" id="UP001141619">
    <property type="component" value="Unassembled WGS sequence"/>
</dbReference>
<protein>
    <recommendedName>
        <fullName evidence="6">Protein-export protein SecB</fullName>
    </recommendedName>
</protein>
<name>A0A9X3TUP0_9PROT</name>
<evidence type="ECO:0000256" key="1">
    <source>
        <dbReference type="ARBA" id="ARBA00009990"/>
    </source>
</evidence>
<dbReference type="PANTHER" id="PTHR36918:SF1">
    <property type="entry name" value="PROTEIN-EXPORT PROTEIN SECB"/>
    <property type="match status" value="1"/>
</dbReference>
<comment type="subcellular location">
    <subcellularLocation>
        <location evidence="6">Cytoplasm</location>
    </subcellularLocation>
</comment>
<dbReference type="NCBIfam" id="TIGR00809">
    <property type="entry name" value="secB"/>
    <property type="match status" value="1"/>
</dbReference>
<dbReference type="Gene3D" id="3.10.420.10">
    <property type="entry name" value="SecB-like"/>
    <property type="match status" value="1"/>
</dbReference>
<comment type="subunit">
    <text evidence="6">Homotetramer, a dimer of dimers. One homotetramer interacts with 1 SecA dimer.</text>
</comment>
<evidence type="ECO:0000256" key="5">
    <source>
        <dbReference type="ARBA" id="ARBA00023186"/>
    </source>
</evidence>
<dbReference type="EMBL" id="JANWOI010000001">
    <property type="protein sequence ID" value="MDA5192373.1"/>
    <property type="molecule type" value="Genomic_DNA"/>
</dbReference>
<reference evidence="7" key="2">
    <citation type="journal article" date="2023" name="Syst. Appl. Microbiol.">
        <title>Govania unica gen. nov., sp. nov., a rare biosphere bacterium that represents a novel family in the class Alphaproteobacteria.</title>
        <authorList>
            <person name="Vandamme P."/>
            <person name="Peeters C."/>
            <person name="Hettiarachchi A."/>
            <person name="Cnockaert M."/>
            <person name="Carlier A."/>
        </authorList>
    </citation>
    <scope>NUCLEOTIDE SEQUENCE</scope>
    <source>
        <strain evidence="7">LMG 31809</strain>
    </source>
</reference>
<dbReference type="InterPro" id="IPR035958">
    <property type="entry name" value="SecB-like_sf"/>
</dbReference>
<dbReference type="GO" id="GO:0051262">
    <property type="term" value="P:protein tetramerization"/>
    <property type="evidence" value="ECO:0007669"/>
    <property type="project" value="InterPro"/>
</dbReference>
<reference evidence="7" key="1">
    <citation type="submission" date="2022-08" db="EMBL/GenBank/DDBJ databases">
        <authorList>
            <person name="Vandamme P."/>
            <person name="Hettiarachchi A."/>
            <person name="Peeters C."/>
            <person name="Cnockaert M."/>
            <person name="Carlier A."/>
        </authorList>
    </citation>
    <scope>NUCLEOTIDE SEQUENCE</scope>
    <source>
        <strain evidence="7">LMG 31809</strain>
    </source>
</reference>
<evidence type="ECO:0000256" key="6">
    <source>
        <dbReference type="HAMAP-Rule" id="MF_00821"/>
    </source>
</evidence>
<keyword evidence="4 6" id="KW-0811">Translocation</keyword>
<proteinExistence type="inferred from homology"/>
<evidence type="ECO:0000313" key="8">
    <source>
        <dbReference type="Proteomes" id="UP001141619"/>
    </source>
</evidence>
<gene>
    <name evidence="6 7" type="primary">secB</name>
    <name evidence="7" type="ORF">NYP16_00170</name>
</gene>
<evidence type="ECO:0000256" key="2">
    <source>
        <dbReference type="ARBA" id="ARBA00022448"/>
    </source>
</evidence>
<dbReference type="PRINTS" id="PR01594">
    <property type="entry name" value="SECBCHAPRONE"/>
</dbReference>
<evidence type="ECO:0000313" key="7">
    <source>
        <dbReference type="EMBL" id="MDA5192373.1"/>
    </source>
</evidence>
<keyword evidence="3 6" id="KW-0653">Protein transport</keyword>
<organism evidence="7 8">
    <name type="scientific">Govanella unica</name>
    <dbReference type="NCBI Taxonomy" id="2975056"/>
    <lineage>
        <taxon>Bacteria</taxon>
        <taxon>Pseudomonadati</taxon>
        <taxon>Pseudomonadota</taxon>
        <taxon>Alphaproteobacteria</taxon>
        <taxon>Emcibacterales</taxon>
        <taxon>Govanellaceae</taxon>
        <taxon>Govanella</taxon>
    </lineage>
</organism>
<dbReference type="InterPro" id="IPR003708">
    <property type="entry name" value="SecB"/>
</dbReference>
<comment type="caution">
    <text evidence="7">The sequence shown here is derived from an EMBL/GenBank/DDBJ whole genome shotgun (WGS) entry which is preliminary data.</text>
</comment>
<dbReference type="GO" id="GO:0051082">
    <property type="term" value="F:unfolded protein binding"/>
    <property type="evidence" value="ECO:0007669"/>
    <property type="project" value="InterPro"/>
</dbReference>
<comment type="similarity">
    <text evidence="1 6">Belongs to the SecB family.</text>
</comment>
<accession>A0A9X3TUP0</accession>
<keyword evidence="5 6" id="KW-0143">Chaperone</keyword>
<keyword evidence="6" id="KW-0963">Cytoplasm</keyword>
<keyword evidence="8" id="KW-1185">Reference proteome</keyword>